<dbReference type="InterPro" id="IPR045010">
    <property type="entry name" value="MDR_fam"/>
</dbReference>
<dbReference type="InterPro" id="IPR036291">
    <property type="entry name" value="NAD(P)-bd_dom_sf"/>
</dbReference>
<organism evidence="3 4">
    <name type="scientific">Trematosphaeria pertusa</name>
    <dbReference type="NCBI Taxonomy" id="390896"/>
    <lineage>
        <taxon>Eukaryota</taxon>
        <taxon>Fungi</taxon>
        <taxon>Dikarya</taxon>
        <taxon>Ascomycota</taxon>
        <taxon>Pezizomycotina</taxon>
        <taxon>Dothideomycetes</taxon>
        <taxon>Pleosporomycetidae</taxon>
        <taxon>Pleosporales</taxon>
        <taxon>Massarineae</taxon>
        <taxon>Trematosphaeriaceae</taxon>
        <taxon>Trematosphaeria</taxon>
    </lineage>
</organism>
<dbReference type="InterPro" id="IPR013149">
    <property type="entry name" value="ADH-like_C"/>
</dbReference>
<dbReference type="Pfam" id="PF00107">
    <property type="entry name" value="ADH_zinc_N"/>
    <property type="match status" value="1"/>
</dbReference>
<evidence type="ECO:0000313" key="4">
    <source>
        <dbReference type="Proteomes" id="UP000800094"/>
    </source>
</evidence>
<dbReference type="PANTHER" id="PTHR43205:SF7">
    <property type="entry name" value="PROSTAGLANDIN REDUCTASE 1"/>
    <property type="match status" value="1"/>
</dbReference>
<gene>
    <name evidence="3" type="ORF">BU26DRAFT_539990</name>
</gene>
<evidence type="ECO:0000313" key="3">
    <source>
        <dbReference type="EMBL" id="KAF2250012.1"/>
    </source>
</evidence>
<sequence length="350" mass="38131">MVPNVGLIFKKVPEAFPVIGEHLDVETRQFDLNTEPPEGGLTVKNLYISFDPYQRGCMREPDNATWAPPFAPGQPIISGAVSKVLKSAVLDFQTGDLVWGMVGAEEYSVVPPFLLPFVRKLQNPLGLDTVLFTGALGTAGLSAYASFYEIGKPQKGHTIFISAASGGVGQVVGQLAKMEGLKVIGSVGSDEKLKFIIDELGFDAGFNYKKENVSEALQRLAPEGLDIYYDNVGGETLDAALAVMKDFGRIVGCGMISQYNLPQEEKYGIKNMMNLFLRRLTIQGFIISDPQFVGKYAVEFFTKMSVWLKEGKIKTKESVTVGMQNAAACYLGMFTGANFGKTVLKVSDEE</sequence>
<dbReference type="RefSeq" id="XP_033685016.1">
    <property type="nucleotide sequence ID" value="XM_033831530.1"/>
</dbReference>
<protein>
    <submittedName>
        <fullName evidence="3">NAD(P)-binding protein</fullName>
    </submittedName>
</protein>
<dbReference type="InterPro" id="IPR020843">
    <property type="entry name" value="ER"/>
</dbReference>
<dbReference type="GeneID" id="54584860"/>
<dbReference type="CDD" id="cd05288">
    <property type="entry name" value="PGDH"/>
    <property type="match status" value="1"/>
</dbReference>
<dbReference type="OrthoDB" id="809632at2759"/>
<dbReference type="Proteomes" id="UP000800094">
    <property type="component" value="Unassembled WGS sequence"/>
</dbReference>
<dbReference type="SUPFAM" id="SSF50129">
    <property type="entry name" value="GroES-like"/>
    <property type="match status" value="1"/>
</dbReference>
<keyword evidence="4" id="KW-1185">Reference proteome</keyword>
<proteinExistence type="predicted"/>
<dbReference type="Gene3D" id="3.90.180.10">
    <property type="entry name" value="Medium-chain alcohol dehydrogenases, catalytic domain"/>
    <property type="match status" value="1"/>
</dbReference>
<dbReference type="Pfam" id="PF16884">
    <property type="entry name" value="ADH_N_2"/>
    <property type="match status" value="1"/>
</dbReference>
<dbReference type="FunFam" id="3.40.50.720:FF:000121">
    <property type="entry name" value="Prostaglandin reductase 2"/>
    <property type="match status" value="1"/>
</dbReference>
<dbReference type="AlphaFoldDB" id="A0A6A6IJF9"/>
<dbReference type="PANTHER" id="PTHR43205">
    <property type="entry name" value="PROSTAGLANDIN REDUCTASE"/>
    <property type="match status" value="1"/>
</dbReference>
<dbReference type="GO" id="GO:0016628">
    <property type="term" value="F:oxidoreductase activity, acting on the CH-CH group of donors, NAD or NADP as acceptor"/>
    <property type="evidence" value="ECO:0007669"/>
    <property type="project" value="InterPro"/>
</dbReference>
<evidence type="ECO:0000259" key="2">
    <source>
        <dbReference type="SMART" id="SM00829"/>
    </source>
</evidence>
<dbReference type="InterPro" id="IPR041694">
    <property type="entry name" value="ADH_N_2"/>
</dbReference>
<accession>A0A6A6IJF9</accession>
<dbReference type="SMART" id="SM00829">
    <property type="entry name" value="PKS_ER"/>
    <property type="match status" value="1"/>
</dbReference>
<feature type="domain" description="Enoyl reductase (ER)" evidence="2">
    <location>
        <begin position="59"/>
        <end position="344"/>
    </location>
</feature>
<dbReference type="SUPFAM" id="SSF51735">
    <property type="entry name" value="NAD(P)-binding Rossmann-fold domains"/>
    <property type="match status" value="1"/>
</dbReference>
<evidence type="ECO:0000256" key="1">
    <source>
        <dbReference type="ARBA" id="ARBA00023002"/>
    </source>
</evidence>
<name>A0A6A6IJF9_9PLEO</name>
<keyword evidence="1" id="KW-0560">Oxidoreductase</keyword>
<dbReference type="EMBL" id="ML987194">
    <property type="protein sequence ID" value="KAF2250012.1"/>
    <property type="molecule type" value="Genomic_DNA"/>
</dbReference>
<reference evidence="3" key="1">
    <citation type="journal article" date="2020" name="Stud. Mycol.">
        <title>101 Dothideomycetes genomes: a test case for predicting lifestyles and emergence of pathogens.</title>
        <authorList>
            <person name="Haridas S."/>
            <person name="Albert R."/>
            <person name="Binder M."/>
            <person name="Bloem J."/>
            <person name="Labutti K."/>
            <person name="Salamov A."/>
            <person name="Andreopoulos B."/>
            <person name="Baker S."/>
            <person name="Barry K."/>
            <person name="Bills G."/>
            <person name="Bluhm B."/>
            <person name="Cannon C."/>
            <person name="Castanera R."/>
            <person name="Culley D."/>
            <person name="Daum C."/>
            <person name="Ezra D."/>
            <person name="Gonzalez J."/>
            <person name="Henrissat B."/>
            <person name="Kuo A."/>
            <person name="Liang C."/>
            <person name="Lipzen A."/>
            <person name="Lutzoni F."/>
            <person name="Magnuson J."/>
            <person name="Mondo S."/>
            <person name="Nolan M."/>
            <person name="Ohm R."/>
            <person name="Pangilinan J."/>
            <person name="Park H.-J."/>
            <person name="Ramirez L."/>
            <person name="Alfaro M."/>
            <person name="Sun H."/>
            <person name="Tritt A."/>
            <person name="Yoshinaga Y."/>
            <person name="Zwiers L.-H."/>
            <person name="Turgeon B."/>
            <person name="Goodwin S."/>
            <person name="Spatafora J."/>
            <person name="Crous P."/>
            <person name="Grigoriev I."/>
        </authorList>
    </citation>
    <scope>NUCLEOTIDE SEQUENCE</scope>
    <source>
        <strain evidence="3">CBS 122368</strain>
    </source>
</reference>
<dbReference type="InterPro" id="IPR011032">
    <property type="entry name" value="GroES-like_sf"/>
</dbReference>
<dbReference type="Gene3D" id="3.40.50.720">
    <property type="entry name" value="NAD(P)-binding Rossmann-like Domain"/>
    <property type="match status" value="1"/>
</dbReference>